<reference evidence="2 3" key="1">
    <citation type="submission" date="2020-07" db="EMBL/GenBank/DDBJ databases">
        <title>Vallitalea guaymasensis genome.</title>
        <authorList>
            <person name="Postec A."/>
        </authorList>
    </citation>
    <scope>NUCLEOTIDE SEQUENCE [LARGE SCALE GENOMIC DNA]</scope>
    <source>
        <strain evidence="2 3">Ra1766G1</strain>
    </source>
</reference>
<organism evidence="2 3">
    <name type="scientific">Vallitalea guaymasensis</name>
    <dbReference type="NCBI Taxonomy" id="1185412"/>
    <lineage>
        <taxon>Bacteria</taxon>
        <taxon>Bacillati</taxon>
        <taxon>Bacillota</taxon>
        <taxon>Clostridia</taxon>
        <taxon>Lachnospirales</taxon>
        <taxon>Vallitaleaceae</taxon>
        <taxon>Vallitalea</taxon>
    </lineage>
</organism>
<name>A0A8J8SBY6_9FIRM</name>
<evidence type="ECO:0000313" key="3">
    <source>
        <dbReference type="Proteomes" id="UP000677305"/>
    </source>
</evidence>
<gene>
    <name evidence="2" type="ORF">HYG85_08120</name>
</gene>
<dbReference type="Gene3D" id="1.50.10.10">
    <property type="match status" value="1"/>
</dbReference>
<dbReference type="PANTHER" id="PTHR31616">
    <property type="entry name" value="TREHALASE"/>
    <property type="match status" value="1"/>
</dbReference>
<dbReference type="AlphaFoldDB" id="A0A8J8SBY6"/>
<keyword evidence="2" id="KW-0378">Hydrolase</keyword>
<protein>
    <submittedName>
        <fullName evidence="2">Glycoside hydrolase</fullName>
    </submittedName>
</protein>
<dbReference type="Proteomes" id="UP000677305">
    <property type="component" value="Chromosome"/>
</dbReference>
<dbReference type="GO" id="GO:0004553">
    <property type="term" value="F:hydrolase activity, hydrolyzing O-glycosyl compounds"/>
    <property type="evidence" value="ECO:0007669"/>
    <property type="project" value="UniProtKB-ARBA"/>
</dbReference>
<evidence type="ECO:0000313" key="2">
    <source>
        <dbReference type="EMBL" id="QUH28885.1"/>
    </source>
</evidence>
<dbReference type="KEGG" id="vgu:HYG85_08120"/>
<evidence type="ECO:0000259" key="1">
    <source>
        <dbReference type="Pfam" id="PF00723"/>
    </source>
</evidence>
<feature type="domain" description="GH15-like" evidence="1">
    <location>
        <begin position="16"/>
        <end position="286"/>
    </location>
</feature>
<dbReference type="GO" id="GO:0005975">
    <property type="term" value="P:carbohydrate metabolic process"/>
    <property type="evidence" value="ECO:0007669"/>
    <property type="project" value="InterPro"/>
</dbReference>
<proteinExistence type="predicted"/>
<keyword evidence="3" id="KW-1185">Reference proteome</keyword>
<dbReference type="PANTHER" id="PTHR31616:SF0">
    <property type="entry name" value="GLUCAN 1,4-ALPHA-GLUCOSIDASE"/>
    <property type="match status" value="1"/>
</dbReference>
<accession>A0A8J8SBY6</accession>
<dbReference type="RefSeq" id="WP_212693081.1">
    <property type="nucleotide sequence ID" value="NZ_CP058561.1"/>
</dbReference>
<dbReference type="EMBL" id="CP058561">
    <property type="protein sequence ID" value="QUH28885.1"/>
    <property type="molecule type" value="Genomic_DNA"/>
</dbReference>
<dbReference type="SUPFAM" id="SSF48208">
    <property type="entry name" value="Six-hairpin glycosidases"/>
    <property type="match status" value="1"/>
</dbReference>
<dbReference type="InterPro" id="IPR012341">
    <property type="entry name" value="6hp_glycosidase-like_sf"/>
</dbReference>
<dbReference type="InterPro" id="IPR011613">
    <property type="entry name" value="GH15-like"/>
</dbReference>
<dbReference type="Pfam" id="PF00723">
    <property type="entry name" value="Glyco_hydro_15"/>
    <property type="match status" value="1"/>
</dbReference>
<dbReference type="InterPro" id="IPR008928">
    <property type="entry name" value="6-hairpin_glycosidase_sf"/>
</dbReference>
<sequence length="348" mass="40613">MNLIQKSVEVIKNNQLNSGIIIGSHKAGAYNCCFLKDNSFSVYALELMGEYTVAEKYYDWSSKKIIELQYKIINAIKRQNNNEKLLNSDYLHSIYNANGIEDEQRSNFQLDGYGVWLWGICQHIKRTNQNKDIYIKSIKLIAGYLQCFWQSPCFGCWEEKDDRIHTSTLACIYGGLYEANSIITEIDYEEIAKEIKSYILKNCVIDGRLSKYAFYDDMDSSLIFLALPFQVFELTDDIMIKTVEEIEKNLLEDGGLHRYTTDSYYGGGRWINLTCWLAWYYRKTGNINKGDRLLEWVEKCSNSNGEFPEQVIDKVLNFDYIERWRELFGDIVCPSLWSHAMYIIAKVD</sequence>